<reference evidence="2" key="1">
    <citation type="submission" date="2022-07" db="EMBL/GenBank/DDBJ databases">
        <title>Draft genome sequence of Zalerion maritima ATCC 34329, a (micro)plastics degrading marine fungus.</title>
        <authorList>
            <person name="Paco A."/>
            <person name="Goncalves M.F.M."/>
            <person name="Rocha-Santos T.A.P."/>
            <person name="Alves A."/>
        </authorList>
    </citation>
    <scope>NUCLEOTIDE SEQUENCE</scope>
    <source>
        <strain evidence="2">ATCC 34329</strain>
    </source>
</reference>
<gene>
    <name evidence="2" type="ORF">MKZ38_007819</name>
</gene>
<keyword evidence="3" id="KW-1185">Reference proteome</keyword>
<sequence length="910" mass="101600">MATLTFEDVEKLFSGAPQYFARSEGHFTGAPHPSVAFPFDEELEIRDLTDHTQIEDEAWRGVTAWPHIVRDRNRRRLSEKPRAHFAPRCRERPNMLSMQGLEKGSMGYQAALEMSVSDSIQEEQFGFQGIGSKPRAIIEARQKMLTAKSDLRHLTEEAVLEQLIKNGGRYRTDCFRDPGYTNTMYNELFLKLLYPPTKPIDREDPYSLPVQIQALVKVLAAPNIWIDFSHVEWRIRLGQLLWGMRHDDGIQDGEIEEGETEAEHMEERYWLLLQILLACELLARLDAITEGEELGIENIRPQEVLHFEKNANTPVKWSLLLARSWLDNIMVTKIEKGTPVAENRPATTGWLASLTGKMTLSSQDWSAAKGQVKERPAFEIRGKYGERQVDGLIHFARKLRWPDIDLYETRISRTARSTADESTLSSAPTPGSANTKRTSYFGTTPDGQQASPRNKKLSAVLHPSGWISNSYVSGLMLPGEGLSHLLMATLMENDAEAMARLGPMANLCGGFVYGGKSFWSTQCIVGRVIGAGRGTVECMGWISSDILPDGMADGWVNIEVENVPGKLYIMAMRRVDVSDSLTTFLEDLKRSGRKARLWDKKNLEAESRVLGNADPNNALPADFIIPAENIYKTPAPKVMTIDFTSLNLYKTISAPSTAMNETNLTPLSGKSVQPAKIQTYPAVISFYVSTDESEGKEMTFSLSKEIHFVTAHPCVPSSHVRIMKSPSSPTIQQIDVSGSLPGSGSRRTSNSTAVAGHPLHKCYNYTAIHLSDLLARKNESLDELLNNTAVYQPTLTPGQNKTPRALVIDCINGFQPQPQMHEIPASPILTRKGSAFPFPPLTPGADDRAEHKMHTESRKRQFGSDMEMLVRALCAEKGWNALVSRRRRGCLGCAIREAHALNWKVIIRVD</sequence>
<feature type="compositionally biased region" description="Polar residues" evidence="1">
    <location>
        <begin position="417"/>
        <end position="452"/>
    </location>
</feature>
<feature type="region of interest" description="Disordered" evidence="1">
    <location>
        <begin position="417"/>
        <end position="455"/>
    </location>
</feature>
<dbReference type="Proteomes" id="UP001201980">
    <property type="component" value="Unassembled WGS sequence"/>
</dbReference>
<dbReference type="PANTHER" id="PTHR42345:SF2">
    <property type="entry name" value="HELICASE-LIKE PROTEIN"/>
    <property type="match status" value="1"/>
</dbReference>
<name>A0AAD5RHB7_9PEZI</name>
<dbReference type="EMBL" id="JAKWBI020000514">
    <property type="protein sequence ID" value="KAJ2894234.1"/>
    <property type="molecule type" value="Genomic_DNA"/>
</dbReference>
<comment type="caution">
    <text evidence="2">The sequence shown here is derived from an EMBL/GenBank/DDBJ whole genome shotgun (WGS) entry which is preliminary data.</text>
</comment>
<evidence type="ECO:0000256" key="1">
    <source>
        <dbReference type="SAM" id="MobiDB-lite"/>
    </source>
</evidence>
<dbReference type="PANTHER" id="PTHR42345">
    <property type="entry name" value="TPR_REGION DOMAIN-CONTAINING PROTEIN"/>
    <property type="match status" value="1"/>
</dbReference>
<evidence type="ECO:0000313" key="3">
    <source>
        <dbReference type="Proteomes" id="UP001201980"/>
    </source>
</evidence>
<evidence type="ECO:0000313" key="2">
    <source>
        <dbReference type="EMBL" id="KAJ2894234.1"/>
    </source>
</evidence>
<dbReference type="AlphaFoldDB" id="A0AAD5RHB7"/>
<accession>A0AAD5RHB7</accession>
<feature type="region of interest" description="Disordered" evidence="1">
    <location>
        <begin position="726"/>
        <end position="753"/>
    </location>
</feature>
<protein>
    <recommendedName>
        <fullName evidence="4">Helicase-like protein</fullName>
    </recommendedName>
</protein>
<proteinExistence type="predicted"/>
<organism evidence="2 3">
    <name type="scientific">Zalerion maritima</name>
    <dbReference type="NCBI Taxonomy" id="339359"/>
    <lineage>
        <taxon>Eukaryota</taxon>
        <taxon>Fungi</taxon>
        <taxon>Dikarya</taxon>
        <taxon>Ascomycota</taxon>
        <taxon>Pezizomycotina</taxon>
        <taxon>Sordariomycetes</taxon>
        <taxon>Lulworthiomycetidae</taxon>
        <taxon>Lulworthiales</taxon>
        <taxon>Lulworthiaceae</taxon>
        <taxon>Zalerion</taxon>
    </lineage>
</organism>
<evidence type="ECO:0008006" key="4">
    <source>
        <dbReference type="Google" id="ProtNLM"/>
    </source>
</evidence>